<evidence type="ECO:0000313" key="1">
    <source>
        <dbReference type="EMBL" id="GFT55458.1"/>
    </source>
</evidence>
<accession>A0A8X6P7Y4</accession>
<evidence type="ECO:0000313" key="2">
    <source>
        <dbReference type="Proteomes" id="UP000887013"/>
    </source>
</evidence>
<dbReference type="Proteomes" id="UP000887013">
    <property type="component" value="Unassembled WGS sequence"/>
</dbReference>
<name>A0A8X6P7Y4_NEPPI</name>
<proteinExistence type="predicted"/>
<comment type="caution">
    <text evidence="1">The sequence shown here is derived from an EMBL/GenBank/DDBJ whole genome shotgun (WGS) entry which is preliminary data.</text>
</comment>
<dbReference type="AlphaFoldDB" id="A0A8X6P7Y4"/>
<sequence length="100" mass="11481">MDNECSIHTVFSRPLGGNREIDKISHETQENFFASFQVEVILNSRPSVADSVETNDLPVIIQSQFLISYELKNVSEPDYTSEKISIRNWWKLVAMIAQSF</sequence>
<keyword evidence="2" id="KW-1185">Reference proteome</keyword>
<reference evidence="1" key="1">
    <citation type="submission" date="2020-08" db="EMBL/GenBank/DDBJ databases">
        <title>Multicomponent nature underlies the extraordinary mechanical properties of spider dragline silk.</title>
        <authorList>
            <person name="Kono N."/>
            <person name="Nakamura H."/>
            <person name="Mori M."/>
            <person name="Yoshida Y."/>
            <person name="Ohtoshi R."/>
            <person name="Malay A.D."/>
            <person name="Moran D.A.P."/>
            <person name="Tomita M."/>
            <person name="Numata K."/>
            <person name="Arakawa K."/>
        </authorList>
    </citation>
    <scope>NUCLEOTIDE SEQUENCE</scope>
</reference>
<dbReference type="EMBL" id="BMAW01066548">
    <property type="protein sequence ID" value="GFT55458.1"/>
    <property type="molecule type" value="Genomic_DNA"/>
</dbReference>
<organism evidence="1 2">
    <name type="scientific">Nephila pilipes</name>
    <name type="common">Giant wood spider</name>
    <name type="synonym">Nephila maculata</name>
    <dbReference type="NCBI Taxonomy" id="299642"/>
    <lineage>
        <taxon>Eukaryota</taxon>
        <taxon>Metazoa</taxon>
        <taxon>Ecdysozoa</taxon>
        <taxon>Arthropoda</taxon>
        <taxon>Chelicerata</taxon>
        <taxon>Arachnida</taxon>
        <taxon>Araneae</taxon>
        <taxon>Araneomorphae</taxon>
        <taxon>Entelegynae</taxon>
        <taxon>Araneoidea</taxon>
        <taxon>Nephilidae</taxon>
        <taxon>Nephila</taxon>
    </lineage>
</organism>
<gene>
    <name evidence="1" type="ORF">NPIL_353451</name>
</gene>
<protein>
    <submittedName>
        <fullName evidence="1">Uncharacterized protein</fullName>
    </submittedName>
</protein>